<dbReference type="OrthoDB" id="2154985at2759"/>
<evidence type="ECO:0000256" key="1">
    <source>
        <dbReference type="SAM" id="MobiDB-lite"/>
    </source>
</evidence>
<gene>
    <name evidence="2" type="ORF">DERYTH_LOCUS8328</name>
</gene>
<accession>A0A9N9CT90</accession>
<protein>
    <submittedName>
        <fullName evidence="2">28137_t:CDS:1</fullName>
    </submittedName>
</protein>
<feature type="region of interest" description="Disordered" evidence="1">
    <location>
        <begin position="537"/>
        <end position="575"/>
    </location>
</feature>
<dbReference type="AlphaFoldDB" id="A0A9N9CT90"/>
<evidence type="ECO:0000313" key="2">
    <source>
        <dbReference type="EMBL" id="CAG8614824.1"/>
    </source>
</evidence>
<name>A0A9N9CT90_9GLOM</name>
<feature type="compositionally biased region" description="Basic and acidic residues" evidence="1">
    <location>
        <begin position="547"/>
        <end position="560"/>
    </location>
</feature>
<comment type="caution">
    <text evidence="2">The sequence shown here is derived from an EMBL/GenBank/DDBJ whole genome shotgun (WGS) entry which is preliminary data.</text>
</comment>
<evidence type="ECO:0000313" key="3">
    <source>
        <dbReference type="Proteomes" id="UP000789405"/>
    </source>
</evidence>
<dbReference type="Proteomes" id="UP000789405">
    <property type="component" value="Unassembled WGS sequence"/>
</dbReference>
<feature type="compositionally biased region" description="Polar residues" evidence="1">
    <location>
        <begin position="457"/>
        <end position="469"/>
    </location>
</feature>
<dbReference type="InterPro" id="IPR019412">
    <property type="entry name" value="IML2/TPR_39"/>
</dbReference>
<sequence length="575" mass="64114">MQVPGSFLSMLKTFGFSVDRAQAIRILENCYSRDGVRGIADAAPSLTRAGIIAKECVNKYPNGSPFLFMACQQARKAGSLNEAINYITTGVRSCENVGATSTHHRFEMGMTYLMNLDISAAKDIFELLFYGNTIIYTGKKGSIRLQGSMKDSSRFTSRDGSTKKDKPLLQLFEFELRPFCGLCLAGCYFILKSGEGATKEALDVLKQTQAMTSPSIENSSNSIVGSFGLLGSSASGLVGFGSGISSDKKEPKANRYNKFAGRYAAKVNKDLGSPFLLHIILYLRRDIFYMSFELKKRWASLLEAIWTKVPKPVDPDVNSVYLLIRGVFEKSINDDPTVAQATLCECLTLEISIVNETWVIPHCRYELGELFYKKLGDQEAAMEQFKWVLKGPRPTSRGGIASRRDSNLSIISKSSSDSGASVHNNPDKFKKYEFVKVLKQRCDIAIEQIRSGTLSPTNILTQNSPQYSPLSPMRHNRKKSGSNSSLLKEIKEQIIQRQLTEERDVIIAENFYQDGLDENITKNEGIIFNTNKFKKKAKEKSTNLPQHEVETNKNNSDHSGSRKGLKGKLTLFKSR</sequence>
<proteinExistence type="predicted"/>
<dbReference type="PANTHER" id="PTHR31859:SF1">
    <property type="entry name" value="TETRATRICOPEPTIDE REPEAT PROTEIN 39C"/>
    <property type="match status" value="1"/>
</dbReference>
<organism evidence="2 3">
    <name type="scientific">Dentiscutata erythropus</name>
    <dbReference type="NCBI Taxonomy" id="1348616"/>
    <lineage>
        <taxon>Eukaryota</taxon>
        <taxon>Fungi</taxon>
        <taxon>Fungi incertae sedis</taxon>
        <taxon>Mucoromycota</taxon>
        <taxon>Glomeromycotina</taxon>
        <taxon>Glomeromycetes</taxon>
        <taxon>Diversisporales</taxon>
        <taxon>Gigasporaceae</taxon>
        <taxon>Dentiscutata</taxon>
    </lineage>
</organism>
<dbReference type="EMBL" id="CAJVPY010004280">
    <property type="protein sequence ID" value="CAG8614824.1"/>
    <property type="molecule type" value="Genomic_DNA"/>
</dbReference>
<reference evidence="2" key="1">
    <citation type="submission" date="2021-06" db="EMBL/GenBank/DDBJ databases">
        <authorList>
            <person name="Kallberg Y."/>
            <person name="Tangrot J."/>
            <person name="Rosling A."/>
        </authorList>
    </citation>
    <scope>NUCLEOTIDE SEQUENCE</scope>
    <source>
        <strain evidence="2">MA453B</strain>
    </source>
</reference>
<dbReference type="PANTHER" id="PTHR31859">
    <property type="entry name" value="TETRATRICOPEPTIDE REPEAT PROTEIN 39 FAMILY MEMBER"/>
    <property type="match status" value="1"/>
</dbReference>
<keyword evidence="3" id="KW-1185">Reference proteome</keyword>
<feature type="region of interest" description="Disordered" evidence="1">
    <location>
        <begin position="457"/>
        <end position="484"/>
    </location>
</feature>